<reference evidence="1 2" key="1">
    <citation type="submission" date="2018-08" db="EMBL/GenBank/DDBJ databases">
        <title>A genome reference for cultivated species of the human gut microbiota.</title>
        <authorList>
            <person name="Zou Y."/>
            <person name="Xue W."/>
            <person name="Luo G."/>
        </authorList>
    </citation>
    <scope>NUCLEOTIDE SEQUENCE [LARGE SCALE GENOMIC DNA]</scope>
    <source>
        <strain evidence="1 2">AF14-7</strain>
    </source>
</reference>
<dbReference type="AlphaFoldDB" id="A0A412VXA8"/>
<comment type="caution">
    <text evidence="1">The sequence shown here is derived from an EMBL/GenBank/DDBJ whole genome shotgun (WGS) entry which is preliminary data.</text>
</comment>
<evidence type="ECO:0000313" key="2">
    <source>
        <dbReference type="Proteomes" id="UP000283369"/>
    </source>
</evidence>
<accession>A0A412VXA8</accession>
<evidence type="ECO:0000313" key="1">
    <source>
        <dbReference type="EMBL" id="RGV14254.1"/>
    </source>
</evidence>
<organism evidence="1 2">
    <name type="scientific">Bacteroides xylanisolvens</name>
    <dbReference type="NCBI Taxonomy" id="371601"/>
    <lineage>
        <taxon>Bacteria</taxon>
        <taxon>Pseudomonadati</taxon>
        <taxon>Bacteroidota</taxon>
        <taxon>Bacteroidia</taxon>
        <taxon>Bacteroidales</taxon>
        <taxon>Bacteroidaceae</taxon>
        <taxon>Bacteroides</taxon>
    </lineage>
</organism>
<dbReference type="EMBL" id="QRYV01000027">
    <property type="protein sequence ID" value="RGV14254.1"/>
    <property type="molecule type" value="Genomic_DNA"/>
</dbReference>
<protein>
    <submittedName>
        <fullName evidence="1">Uncharacterized protein</fullName>
    </submittedName>
</protein>
<proteinExistence type="predicted"/>
<gene>
    <name evidence="1" type="ORF">DWW25_12705</name>
</gene>
<dbReference type="Proteomes" id="UP000283369">
    <property type="component" value="Unassembled WGS sequence"/>
</dbReference>
<name>A0A412VXA8_9BACE</name>
<sequence length="71" mass="8505">MKPFELFSKIHQTFFLFRQTFFEKLLMFSMRLSEAYSVHQIPANEKPGEMISHSSGFFLGLFAMYETRIMR</sequence>